<evidence type="ECO:0000313" key="1">
    <source>
        <dbReference type="EMBL" id="KAK7849763.1"/>
    </source>
</evidence>
<dbReference type="Proteomes" id="UP000237347">
    <property type="component" value="Unassembled WGS sequence"/>
</dbReference>
<gene>
    <name evidence="1" type="ORF">CFP56_002417</name>
</gene>
<name>A0AAW0LH57_QUESU</name>
<keyword evidence="2" id="KW-1185">Reference proteome</keyword>
<evidence type="ECO:0000313" key="2">
    <source>
        <dbReference type="Proteomes" id="UP000237347"/>
    </source>
</evidence>
<sequence>MWEPNWCQVLGSGLHRAQHQFHRSLLQ</sequence>
<dbReference type="AlphaFoldDB" id="A0AAW0LH57"/>
<proteinExistence type="predicted"/>
<reference evidence="1 2" key="1">
    <citation type="journal article" date="2018" name="Sci. Data">
        <title>The draft genome sequence of cork oak.</title>
        <authorList>
            <person name="Ramos A.M."/>
            <person name="Usie A."/>
            <person name="Barbosa P."/>
            <person name="Barros P.M."/>
            <person name="Capote T."/>
            <person name="Chaves I."/>
            <person name="Simoes F."/>
            <person name="Abreu I."/>
            <person name="Carrasquinho I."/>
            <person name="Faro C."/>
            <person name="Guimaraes J.B."/>
            <person name="Mendonca D."/>
            <person name="Nobrega F."/>
            <person name="Rodrigues L."/>
            <person name="Saibo N.J.M."/>
            <person name="Varela M.C."/>
            <person name="Egas C."/>
            <person name="Matos J."/>
            <person name="Miguel C.M."/>
            <person name="Oliveira M.M."/>
            <person name="Ricardo C.P."/>
            <person name="Goncalves S."/>
        </authorList>
    </citation>
    <scope>NUCLEOTIDE SEQUENCE [LARGE SCALE GENOMIC DNA]</scope>
    <source>
        <strain evidence="2">cv. HL8</strain>
    </source>
</reference>
<protein>
    <submittedName>
        <fullName evidence="1">Uncharacterized protein</fullName>
    </submittedName>
</protein>
<accession>A0AAW0LH57</accession>
<dbReference type="EMBL" id="PKMF04000109">
    <property type="protein sequence ID" value="KAK7849763.1"/>
    <property type="molecule type" value="Genomic_DNA"/>
</dbReference>
<organism evidence="1 2">
    <name type="scientific">Quercus suber</name>
    <name type="common">Cork oak</name>
    <dbReference type="NCBI Taxonomy" id="58331"/>
    <lineage>
        <taxon>Eukaryota</taxon>
        <taxon>Viridiplantae</taxon>
        <taxon>Streptophyta</taxon>
        <taxon>Embryophyta</taxon>
        <taxon>Tracheophyta</taxon>
        <taxon>Spermatophyta</taxon>
        <taxon>Magnoliopsida</taxon>
        <taxon>eudicotyledons</taxon>
        <taxon>Gunneridae</taxon>
        <taxon>Pentapetalae</taxon>
        <taxon>rosids</taxon>
        <taxon>fabids</taxon>
        <taxon>Fagales</taxon>
        <taxon>Fagaceae</taxon>
        <taxon>Quercus</taxon>
    </lineage>
</organism>
<comment type="caution">
    <text evidence="1">The sequence shown here is derived from an EMBL/GenBank/DDBJ whole genome shotgun (WGS) entry which is preliminary data.</text>
</comment>